<dbReference type="AlphaFoldDB" id="A0A376B6C2"/>
<sequence>MSSSVENEIDIKSSSDKPKGSHIDEDFGAYLEESFSAFQFSNTFLKATNPTIIDNINNTETGTITTTTEPTLDLYTPLKKIKYDLDEIDERIDNALKSNYENILTNIDKLNKIGTEIIPKLLNPSVEFLELSYNKLNEQVLKPYTKANNLQISLSKLHQTSMILRDFMIFSNLVLQCDYNISNKANMSVNQLYNLASIHSQIDFNLQENPILGDLLLVQDVCKNTIQPQRKQIINHLSDQMLKLCLNNHISNKNEELLKNLINALLLLSRHQFNSVLDKILLSKISTTTAILNKTITSIKSFQSAFDQAMTINDSIINIEKVLKDIKITTDNGSVSTSTTTATTTAYKEFMSKKKSSNKSILFIYWSMIGRIFGKEFQTNLKRGGPVGKSLIQNRDIIKNIIENKMNECLIKHSTINEHSDKNQIIAIMLNSVKV</sequence>
<accession>A0A376B6C2</accession>
<evidence type="ECO:0000259" key="7">
    <source>
        <dbReference type="Pfam" id="PF20649"/>
    </source>
</evidence>
<dbReference type="InterPro" id="IPR048485">
    <property type="entry name" value="COG5_helical"/>
</dbReference>
<feature type="domain" description="Conserved oligomeric Golgi complex subunit 5 N-terminal" evidence="6">
    <location>
        <begin position="29"/>
        <end position="175"/>
    </location>
</feature>
<dbReference type="EMBL" id="UFAJ01000307">
    <property type="protein sequence ID" value="SSD60247.1"/>
    <property type="molecule type" value="Genomic_DNA"/>
</dbReference>
<dbReference type="GO" id="GO:0017119">
    <property type="term" value="C:Golgi transport complex"/>
    <property type="evidence" value="ECO:0007669"/>
    <property type="project" value="InterPro"/>
</dbReference>
<keyword evidence="3" id="KW-0333">Golgi apparatus</keyword>
<gene>
    <name evidence="8" type="ORF">SCODWIG_02008</name>
</gene>
<protein>
    <recommendedName>
        <fullName evidence="2">Conserved oligomeric Golgi complex subunit 5</fullName>
    </recommendedName>
</protein>
<dbReference type="Pfam" id="PF20649">
    <property type="entry name" value="COG5_C"/>
    <property type="match status" value="1"/>
</dbReference>
<feature type="compositionally biased region" description="Basic and acidic residues" evidence="5">
    <location>
        <begin position="9"/>
        <end position="22"/>
    </location>
</feature>
<evidence type="ECO:0000313" key="8">
    <source>
        <dbReference type="EMBL" id="SSD60247.1"/>
    </source>
</evidence>
<evidence type="ECO:0000313" key="9">
    <source>
        <dbReference type="Proteomes" id="UP000262825"/>
    </source>
</evidence>
<feature type="domain" description="Conserved oligomeric Golgi complex subunit 5 helical" evidence="7">
    <location>
        <begin position="224"/>
        <end position="405"/>
    </location>
</feature>
<dbReference type="GO" id="GO:0000139">
    <property type="term" value="C:Golgi membrane"/>
    <property type="evidence" value="ECO:0007669"/>
    <property type="project" value="UniProtKB-SubCell"/>
</dbReference>
<dbReference type="Pfam" id="PF10392">
    <property type="entry name" value="COG5_N"/>
    <property type="match status" value="1"/>
</dbReference>
<dbReference type="GO" id="GO:0006891">
    <property type="term" value="P:intra-Golgi vesicle-mediated transport"/>
    <property type="evidence" value="ECO:0007669"/>
    <property type="project" value="InterPro"/>
</dbReference>
<name>A0A376B6C2_9ASCO</name>
<dbReference type="VEuPathDB" id="FungiDB:SCODWIG_02008"/>
<dbReference type="PANTHER" id="PTHR13228">
    <property type="entry name" value="CONSERVED OLIGOMERIC GOLGI COMPLEX COMPONENT 5"/>
    <property type="match status" value="1"/>
</dbReference>
<keyword evidence="9" id="KW-1185">Reference proteome</keyword>
<proteinExistence type="predicted"/>
<organism evidence="8 9">
    <name type="scientific">Saccharomycodes ludwigii</name>
    <dbReference type="NCBI Taxonomy" id="36035"/>
    <lineage>
        <taxon>Eukaryota</taxon>
        <taxon>Fungi</taxon>
        <taxon>Dikarya</taxon>
        <taxon>Ascomycota</taxon>
        <taxon>Saccharomycotina</taxon>
        <taxon>Saccharomycetes</taxon>
        <taxon>Saccharomycodales</taxon>
        <taxon>Saccharomycodaceae</taxon>
        <taxon>Saccharomycodes</taxon>
    </lineage>
</organism>
<dbReference type="Proteomes" id="UP000262825">
    <property type="component" value="Unassembled WGS sequence"/>
</dbReference>
<dbReference type="InterPro" id="IPR019465">
    <property type="entry name" value="Cog5"/>
</dbReference>
<evidence type="ECO:0000256" key="3">
    <source>
        <dbReference type="ARBA" id="ARBA00023034"/>
    </source>
</evidence>
<evidence type="ECO:0000256" key="2">
    <source>
        <dbReference type="ARBA" id="ARBA00020974"/>
    </source>
</evidence>
<keyword evidence="4" id="KW-0472">Membrane</keyword>
<reference evidence="9" key="1">
    <citation type="submission" date="2018-06" db="EMBL/GenBank/DDBJ databases">
        <authorList>
            <person name="Guldener U."/>
        </authorList>
    </citation>
    <scope>NUCLEOTIDE SEQUENCE [LARGE SCALE GENOMIC DNA]</scope>
    <source>
        <strain evidence="9">UTAD17</strain>
    </source>
</reference>
<evidence type="ECO:0000259" key="6">
    <source>
        <dbReference type="Pfam" id="PF10392"/>
    </source>
</evidence>
<comment type="subcellular location">
    <subcellularLocation>
        <location evidence="1">Golgi apparatus membrane</location>
        <topology evidence="1">Peripheral membrane protein</topology>
    </subcellularLocation>
</comment>
<evidence type="ECO:0000256" key="1">
    <source>
        <dbReference type="ARBA" id="ARBA00004395"/>
    </source>
</evidence>
<feature type="region of interest" description="Disordered" evidence="5">
    <location>
        <begin position="1"/>
        <end position="22"/>
    </location>
</feature>
<evidence type="ECO:0000256" key="4">
    <source>
        <dbReference type="ARBA" id="ARBA00023136"/>
    </source>
</evidence>
<evidence type="ECO:0000256" key="5">
    <source>
        <dbReference type="SAM" id="MobiDB-lite"/>
    </source>
</evidence>
<dbReference type="InterPro" id="IPR049176">
    <property type="entry name" value="COG5_N"/>
</dbReference>
<dbReference type="OrthoDB" id="18786at2759"/>
<dbReference type="PANTHER" id="PTHR13228:SF3">
    <property type="entry name" value="CONSERVED OLIGOMERIC GOLGI COMPLEX SUBUNIT 5"/>
    <property type="match status" value="1"/>
</dbReference>